<evidence type="ECO:0008006" key="3">
    <source>
        <dbReference type="Google" id="ProtNLM"/>
    </source>
</evidence>
<evidence type="ECO:0000313" key="2">
    <source>
        <dbReference type="Proteomes" id="UP000598360"/>
    </source>
</evidence>
<proteinExistence type="predicted"/>
<evidence type="ECO:0000313" key="1">
    <source>
        <dbReference type="EMBL" id="MBE9376466.1"/>
    </source>
</evidence>
<name>A0A929BEA2_9PSEU</name>
<organism evidence="1 2">
    <name type="scientific">Saccharopolyspora montiporae</name>
    <dbReference type="NCBI Taxonomy" id="2781240"/>
    <lineage>
        <taxon>Bacteria</taxon>
        <taxon>Bacillati</taxon>
        <taxon>Actinomycetota</taxon>
        <taxon>Actinomycetes</taxon>
        <taxon>Pseudonocardiales</taxon>
        <taxon>Pseudonocardiaceae</taxon>
        <taxon>Saccharopolyspora</taxon>
    </lineage>
</organism>
<accession>A0A929BEA2</accession>
<dbReference type="Gene3D" id="3.40.50.11590">
    <property type="match status" value="1"/>
</dbReference>
<dbReference type="EMBL" id="JADEYC010000043">
    <property type="protein sequence ID" value="MBE9376466.1"/>
    <property type="molecule type" value="Genomic_DNA"/>
</dbReference>
<sequence length="216" mass="22400">MRVGAAVGSCAVEPGELRDDHVREIVGGNVADLLAHPHPAVRVAVLDAFLADSAPHAADPRARTVRVPGGSSLDKSTARARAVVDLVPGTGPVAVIGVVNSLLVQLRERGLDYLPCDFKGGSTEWDEPVLTDHEQAIAGAGSVLASGMVLGNGSFDRIAQLCAERGLPLVMFAQTGSAVLRELLGAEVSALSAEPYPFFWLTGDATDIHCYPGGVS</sequence>
<gene>
    <name evidence="1" type="ORF">IQ251_18610</name>
</gene>
<dbReference type="AlphaFoldDB" id="A0A929BEA2"/>
<dbReference type="SUPFAM" id="SSF159713">
    <property type="entry name" value="Dhaf3308-like"/>
    <property type="match status" value="1"/>
</dbReference>
<protein>
    <recommendedName>
        <fullName evidence="3">Heavy-metal chelation domain-containing protein</fullName>
    </recommendedName>
</protein>
<keyword evidence="2" id="KW-1185">Reference proteome</keyword>
<comment type="caution">
    <text evidence="1">The sequence shown here is derived from an EMBL/GenBank/DDBJ whole genome shotgun (WGS) entry which is preliminary data.</text>
</comment>
<reference evidence="1" key="1">
    <citation type="submission" date="2020-10" db="EMBL/GenBank/DDBJ databases">
        <title>Diversity and distribution of actinomycetes associated with coral in the coast of Hainan.</title>
        <authorList>
            <person name="Li F."/>
        </authorList>
    </citation>
    <scope>NUCLEOTIDE SEQUENCE</scope>
    <source>
        <strain evidence="1">HNM0983</strain>
    </source>
</reference>
<dbReference type="Proteomes" id="UP000598360">
    <property type="component" value="Unassembled WGS sequence"/>
</dbReference>